<keyword evidence="9" id="KW-1185">Reference proteome</keyword>
<keyword evidence="2" id="KW-0805">Transcription regulation</keyword>
<dbReference type="InterPro" id="IPR003657">
    <property type="entry name" value="WRKY_dom"/>
</dbReference>
<protein>
    <recommendedName>
        <fullName evidence="7">WRKY domain-containing protein</fullName>
    </recommendedName>
</protein>
<organism evidence="8 9">
    <name type="scientific">Paspalum notatum var. saurae</name>
    <dbReference type="NCBI Taxonomy" id="547442"/>
    <lineage>
        <taxon>Eukaryota</taxon>
        <taxon>Viridiplantae</taxon>
        <taxon>Streptophyta</taxon>
        <taxon>Embryophyta</taxon>
        <taxon>Tracheophyta</taxon>
        <taxon>Spermatophyta</taxon>
        <taxon>Magnoliopsida</taxon>
        <taxon>Liliopsida</taxon>
        <taxon>Poales</taxon>
        <taxon>Poaceae</taxon>
        <taxon>PACMAD clade</taxon>
        <taxon>Panicoideae</taxon>
        <taxon>Andropogonodae</taxon>
        <taxon>Paspaleae</taxon>
        <taxon>Paspalinae</taxon>
        <taxon>Paspalum</taxon>
    </lineage>
</organism>
<proteinExistence type="predicted"/>
<dbReference type="GO" id="GO:0043565">
    <property type="term" value="F:sequence-specific DNA binding"/>
    <property type="evidence" value="ECO:0007669"/>
    <property type="project" value="InterPro"/>
</dbReference>
<dbReference type="GO" id="GO:0005634">
    <property type="term" value="C:nucleus"/>
    <property type="evidence" value="ECO:0007669"/>
    <property type="project" value="UniProtKB-SubCell"/>
</dbReference>
<evidence type="ECO:0000256" key="1">
    <source>
        <dbReference type="ARBA" id="ARBA00004123"/>
    </source>
</evidence>
<evidence type="ECO:0000256" key="6">
    <source>
        <dbReference type="SAM" id="MobiDB-lite"/>
    </source>
</evidence>
<feature type="domain" description="WRKY" evidence="7">
    <location>
        <begin position="117"/>
        <end position="288"/>
    </location>
</feature>
<comment type="subcellular location">
    <subcellularLocation>
        <location evidence="1">Nucleus</location>
    </subcellularLocation>
</comment>
<evidence type="ECO:0000256" key="5">
    <source>
        <dbReference type="ARBA" id="ARBA00023242"/>
    </source>
</evidence>
<evidence type="ECO:0000256" key="2">
    <source>
        <dbReference type="ARBA" id="ARBA00023015"/>
    </source>
</evidence>
<sequence>MPPFDHEEVENHGGPMVSSDHCGLYPLPGLPFGCSAGAMVTAACGGKPTAGFIHSTIGAEEVSFPPQVCTSVTAAKGCSESGNSTWWKSSAAAMAERGKMKVRRKMREPRFCFQTRSDVDVLDDGYKWRKYGQKVVKNSLHPRLSGSYLSHHRRLQRSQFSSALHFIRLSMLSRPLFLEGERLCLILSSSMNSTGTQATSAAGAPESPSAARLLVSCAPESAWNRTLRRCKAGYKARLRLLYWTSAYIYGFRSYFRCTHSNCRVKKRVERLSTDCRMVMTTYEGRHTHSPCSDDASSSDHTDCFSSF</sequence>
<dbReference type="SMART" id="SM00774">
    <property type="entry name" value="WRKY"/>
    <property type="match status" value="1"/>
</dbReference>
<accession>A0AAQ3TM30</accession>
<keyword evidence="3" id="KW-0238">DNA-binding</keyword>
<dbReference type="Pfam" id="PF03106">
    <property type="entry name" value="WRKY"/>
    <property type="match status" value="2"/>
</dbReference>
<feature type="compositionally biased region" description="Basic and acidic residues" evidence="6">
    <location>
        <begin position="297"/>
        <end position="307"/>
    </location>
</feature>
<dbReference type="SUPFAM" id="SSF118290">
    <property type="entry name" value="WRKY DNA-binding domain"/>
    <property type="match status" value="2"/>
</dbReference>
<gene>
    <name evidence="8" type="ORF">U9M48_022578</name>
</gene>
<dbReference type="InterPro" id="IPR044810">
    <property type="entry name" value="WRKY_plant"/>
</dbReference>
<feature type="region of interest" description="Disordered" evidence="6">
    <location>
        <begin position="285"/>
        <end position="307"/>
    </location>
</feature>
<dbReference type="PROSITE" id="PS50811">
    <property type="entry name" value="WRKY"/>
    <property type="match status" value="1"/>
</dbReference>
<dbReference type="PANTHER" id="PTHR31221:SF17">
    <property type="entry name" value="WRKY TRANSCRIPTION FACTOR 13-RELATED"/>
    <property type="match status" value="1"/>
</dbReference>
<dbReference type="InterPro" id="IPR036576">
    <property type="entry name" value="WRKY_dom_sf"/>
</dbReference>
<evidence type="ECO:0000313" key="8">
    <source>
        <dbReference type="EMBL" id="WVZ74394.1"/>
    </source>
</evidence>
<reference evidence="8 9" key="1">
    <citation type="submission" date="2024-02" db="EMBL/GenBank/DDBJ databases">
        <title>High-quality chromosome-scale genome assembly of Pensacola bahiagrass (Paspalum notatum Flugge var. saurae).</title>
        <authorList>
            <person name="Vega J.M."/>
            <person name="Podio M."/>
            <person name="Orjuela J."/>
            <person name="Siena L.A."/>
            <person name="Pessino S.C."/>
            <person name="Combes M.C."/>
            <person name="Mariac C."/>
            <person name="Albertini E."/>
            <person name="Pupilli F."/>
            <person name="Ortiz J.P.A."/>
            <person name="Leblanc O."/>
        </authorList>
    </citation>
    <scope>NUCLEOTIDE SEQUENCE [LARGE SCALE GENOMIC DNA]</scope>
    <source>
        <strain evidence="8">R1</strain>
        <tissue evidence="8">Leaf</tissue>
    </source>
</reference>
<dbReference type="PANTHER" id="PTHR31221">
    <property type="entry name" value="WRKY TRANSCRIPTION FACTOR PROTEIN 1-RELATED"/>
    <property type="match status" value="1"/>
</dbReference>
<name>A0AAQ3TM30_PASNO</name>
<dbReference type="GO" id="GO:0003700">
    <property type="term" value="F:DNA-binding transcription factor activity"/>
    <property type="evidence" value="ECO:0007669"/>
    <property type="project" value="InterPro"/>
</dbReference>
<evidence type="ECO:0000259" key="7">
    <source>
        <dbReference type="PROSITE" id="PS50811"/>
    </source>
</evidence>
<dbReference type="AlphaFoldDB" id="A0AAQ3TM30"/>
<evidence type="ECO:0000313" key="9">
    <source>
        <dbReference type="Proteomes" id="UP001341281"/>
    </source>
</evidence>
<evidence type="ECO:0000256" key="4">
    <source>
        <dbReference type="ARBA" id="ARBA00023163"/>
    </source>
</evidence>
<keyword evidence="4" id="KW-0804">Transcription</keyword>
<dbReference type="EMBL" id="CP144749">
    <property type="protein sequence ID" value="WVZ74394.1"/>
    <property type="molecule type" value="Genomic_DNA"/>
</dbReference>
<dbReference type="Proteomes" id="UP001341281">
    <property type="component" value="Chromosome 05"/>
</dbReference>
<dbReference type="Gene3D" id="2.20.25.80">
    <property type="entry name" value="WRKY domain"/>
    <property type="match status" value="2"/>
</dbReference>
<evidence type="ECO:0000256" key="3">
    <source>
        <dbReference type="ARBA" id="ARBA00023125"/>
    </source>
</evidence>
<keyword evidence="5" id="KW-0539">Nucleus</keyword>